<comment type="caution">
    <text evidence="1">The sequence shown here is derived from an EMBL/GenBank/DDBJ whole genome shotgun (WGS) entry which is preliminary data.</text>
</comment>
<reference evidence="1 2" key="1">
    <citation type="journal article" date="2018" name="Evol. Lett.">
        <title>Horizontal gene cluster transfer increased hallucinogenic mushroom diversity.</title>
        <authorList>
            <person name="Reynolds H.T."/>
            <person name="Vijayakumar V."/>
            <person name="Gluck-Thaler E."/>
            <person name="Korotkin H.B."/>
            <person name="Matheny P.B."/>
            <person name="Slot J.C."/>
        </authorList>
    </citation>
    <scope>NUCLEOTIDE SEQUENCE [LARGE SCALE GENOMIC DNA]</scope>
    <source>
        <strain evidence="1 2">2631</strain>
    </source>
</reference>
<keyword evidence="2" id="KW-1185">Reference proteome</keyword>
<protein>
    <submittedName>
        <fullName evidence="1">Uncharacterized protein</fullName>
    </submittedName>
</protein>
<dbReference type="Proteomes" id="UP000283269">
    <property type="component" value="Unassembled WGS sequence"/>
</dbReference>
<evidence type="ECO:0000313" key="1">
    <source>
        <dbReference type="EMBL" id="PPQ89945.1"/>
    </source>
</evidence>
<evidence type="ECO:0000313" key="2">
    <source>
        <dbReference type="Proteomes" id="UP000283269"/>
    </source>
</evidence>
<dbReference type="EMBL" id="NHYD01001769">
    <property type="protein sequence ID" value="PPQ89945.1"/>
    <property type="molecule type" value="Genomic_DNA"/>
</dbReference>
<dbReference type="AlphaFoldDB" id="A0A409XGR8"/>
<proteinExistence type="predicted"/>
<name>A0A409XGR8_PSICY</name>
<accession>A0A409XGR8</accession>
<organism evidence="1 2">
    <name type="scientific">Psilocybe cyanescens</name>
    <dbReference type="NCBI Taxonomy" id="93625"/>
    <lineage>
        <taxon>Eukaryota</taxon>
        <taxon>Fungi</taxon>
        <taxon>Dikarya</taxon>
        <taxon>Basidiomycota</taxon>
        <taxon>Agaricomycotina</taxon>
        <taxon>Agaricomycetes</taxon>
        <taxon>Agaricomycetidae</taxon>
        <taxon>Agaricales</taxon>
        <taxon>Agaricineae</taxon>
        <taxon>Strophariaceae</taxon>
        <taxon>Psilocybe</taxon>
    </lineage>
</organism>
<dbReference type="InParanoid" id="A0A409XGR8"/>
<gene>
    <name evidence="1" type="ORF">CVT25_010000</name>
</gene>
<sequence>MSHSSVMSGFPTSFSLNNTLEDFYDAPLRRAIVWCTSSKYDEWRISFETINDVRQLTYIYVKLVDSLSIASKNNVFVRTQVDPGVRRSTRVLFIPRNEPHTTGAGAVELAEAQVTPGTTLRDVMVIMAEHIPYYELTEKTHGVSAWVYSHVENFLFRGILIDTPGTGVINTIQNKIIQYNNMPGYIHSPESTWPLTQGTVHQGPP</sequence>